<dbReference type="PANTHER" id="PTHR44688">
    <property type="entry name" value="DNA-BINDING TRANSCRIPTIONAL ACTIVATOR DEVR_DOSR"/>
    <property type="match status" value="1"/>
</dbReference>
<dbReference type="Gene3D" id="3.40.50.300">
    <property type="entry name" value="P-loop containing nucleotide triphosphate hydrolases"/>
    <property type="match status" value="1"/>
</dbReference>
<evidence type="ECO:0000313" key="7">
    <source>
        <dbReference type="Proteomes" id="UP000227088"/>
    </source>
</evidence>
<dbReference type="Pfam" id="PF24883">
    <property type="entry name" value="NPHP3_N"/>
    <property type="match status" value="1"/>
</dbReference>
<keyword evidence="4" id="KW-0804">Transcription</keyword>
<organism evidence="6 7">
    <name type="scientific">Oleispira antarctica</name>
    <dbReference type="NCBI Taxonomy" id="188908"/>
    <lineage>
        <taxon>Bacteria</taxon>
        <taxon>Pseudomonadati</taxon>
        <taxon>Pseudomonadota</taxon>
        <taxon>Gammaproteobacteria</taxon>
        <taxon>Oceanospirillales</taxon>
        <taxon>Oceanospirillaceae</taxon>
        <taxon>Oleispira</taxon>
    </lineage>
</organism>
<dbReference type="InterPro" id="IPR036388">
    <property type="entry name" value="WH-like_DNA-bd_sf"/>
</dbReference>
<proteinExistence type="predicted"/>
<dbReference type="PROSITE" id="PS50043">
    <property type="entry name" value="HTH_LUXR_2"/>
    <property type="match status" value="1"/>
</dbReference>
<dbReference type="InterPro" id="IPR027417">
    <property type="entry name" value="P-loop_NTPase"/>
</dbReference>
<dbReference type="SUPFAM" id="SSF52540">
    <property type="entry name" value="P-loop containing nucleoside triphosphate hydrolases"/>
    <property type="match status" value="1"/>
</dbReference>
<keyword evidence="2" id="KW-0805">Transcription regulation</keyword>
<comment type="caution">
    <text evidence="6">The sequence shown here is derived from an EMBL/GenBank/DDBJ whole genome shotgun (WGS) entry which is preliminary data.</text>
</comment>
<dbReference type="SUPFAM" id="SSF48452">
    <property type="entry name" value="TPR-like"/>
    <property type="match status" value="1"/>
</dbReference>
<dbReference type="Pfam" id="PF25873">
    <property type="entry name" value="WHD_MalT"/>
    <property type="match status" value="1"/>
</dbReference>
<feature type="domain" description="HTH luxR-type" evidence="5">
    <location>
        <begin position="832"/>
        <end position="897"/>
    </location>
</feature>
<dbReference type="PRINTS" id="PR00038">
    <property type="entry name" value="HTHLUXR"/>
</dbReference>
<dbReference type="SUPFAM" id="SSF46894">
    <property type="entry name" value="C-terminal effector domain of the bipartite response regulators"/>
    <property type="match status" value="1"/>
</dbReference>
<keyword evidence="1" id="KW-0677">Repeat</keyword>
<protein>
    <recommendedName>
        <fullName evidence="5">HTH luxR-type domain-containing protein</fullName>
    </recommendedName>
</protein>
<dbReference type="InterPro" id="IPR000792">
    <property type="entry name" value="Tscrpt_reg_LuxR_C"/>
</dbReference>
<dbReference type="GO" id="GO:0006355">
    <property type="term" value="P:regulation of DNA-templated transcription"/>
    <property type="evidence" value="ECO:0007669"/>
    <property type="project" value="InterPro"/>
</dbReference>
<dbReference type="Proteomes" id="UP000227088">
    <property type="component" value="Unassembled WGS sequence"/>
</dbReference>
<keyword evidence="3" id="KW-0238">DNA-binding</keyword>
<gene>
    <name evidence="6" type="ORF">A9R00_10955</name>
</gene>
<dbReference type="InterPro" id="IPR056884">
    <property type="entry name" value="NPHP3-like_N"/>
</dbReference>
<dbReference type="EMBL" id="MABE01000627">
    <property type="protein sequence ID" value="OUS37681.1"/>
    <property type="molecule type" value="Genomic_DNA"/>
</dbReference>
<dbReference type="Gene3D" id="1.10.10.10">
    <property type="entry name" value="Winged helix-like DNA-binding domain superfamily/Winged helix DNA-binding domain"/>
    <property type="match status" value="1"/>
</dbReference>
<dbReference type="SMART" id="SM00421">
    <property type="entry name" value="HTH_LUXR"/>
    <property type="match status" value="1"/>
</dbReference>
<dbReference type="CDD" id="cd06170">
    <property type="entry name" value="LuxR_C_like"/>
    <property type="match status" value="1"/>
</dbReference>
<accession>A0A1Y5HK42</accession>
<dbReference type="Pfam" id="PF17874">
    <property type="entry name" value="TPR_MalT"/>
    <property type="match status" value="1"/>
</dbReference>
<evidence type="ECO:0000256" key="2">
    <source>
        <dbReference type="ARBA" id="ARBA00023015"/>
    </source>
</evidence>
<evidence type="ECO:0000259" key="5">
    <source>
        <dbReference type="PROSITE" id="PS50043"/>
    </source>
</evidence>
<dbReference type="InterPro" id="IPR011990">
    <property type="entry name" value="TPR-like_helical_dom_sf"/>
</dbReference>
<evidence type="ECO:0000256" key="3">
    <source>
        <dbReference type="ARBA" id="ARBA00023125"/>
    </source>
</evidence>
<dbReference type="InterPro" id="IPR059106">
    <property type="entry name" value="WHD_MalT"/>
</dbReference>
<dbReference type="GO" id="GO:0003677">
    <property type="term" value="F:DNA binding"/>
    <property type="evidence" value="ECO:0007669"/>
    <property type="project" value="UniProtKB-KW"/>
</dbReference>
<name>A0A1Y5HK42_OLEAN</name>
<dbReference type="AlphaFoldDB" id="A0A1Y5HK42"/>
<dbReference type="Gene3D" id="1.25.40.10">
    <property type="entry name" value="Tetratricopeptide repeat domain"/>
    <property type="match status" value="1"/>
</dbReference>
<dbReference type="Pfam" id="PF00196">
    <property type="entry name" value="GerE"/>
    <property type="match status" value="1"/>
</dbReference>
<evidence type="ECO:0000256" key="1">
    <source>
        <dbReference type="ARBA" id="ARBA00022737"/>
    </source>
</evidence>
<dbReference type="PANTHER" id="PTHR44688:SF16">
    <property type="entry name" value="DNA-BINDING TRANSCRIPTIONAL ACTIVATOR DEVR_DOSR"/>
    <property type="match status" value="1"/>
</dbReference>
<sequence>MKTSSFNSDQDAWLSTLDQKILSSWVALNSQPAALPEHYLARPALSQRLTHAKAITWLLAPAGYGKSVLLSDWYVQTLEHSQSLEHEQVLGIWLSLDAKDNQAEFLLRHLLEAINNSIPGVVTDALAHLLASKNQQYEDSEAVLLLLLDELKDLNCPLILVMDNLHYINDPKAWQVVQYIMTQLPSNMRLILSSRYIPVALGRLRLDPKLEFIKQNELCFSLKDLDRWLKKRGFDDQQQALSLMQRLQGWPAGLGLWLSRRNNTSSDVEISGQEQEQLSDYLMGEVLNNLEESLKTFLINIAPLQCFNESLCNQILQINDSSHYIQQLVHFNIFINNLEHRPGWFSLHPLLVEVLSPLNSEEQCKKIHLLAFQYLKEKDFRSEALHHARLGELTKDAVKWVESEIDSIIADLNFSAVLAWCDIAGAEIIERSLRLQLVQIWSLLLTYQYQGVIEFVGRLNSSQVELHFPGQLLAIKGYLARGQGNDAQARSLCGLALKELPENRFGIRVLMCSTLTNIELVNKDPEAARIWNRLELEIARQHQATGLEVLALFDYARVEQFRGHINRSLEVIEQGLVLARSLPSQNQLFPRARLVIYRGFIRWLQGDKANALEDIYSGIDEANQCRDVTVLLGYSLLALINLFDKKTDEALDALAQAERLMQRWRVSEGVYQPWIAIVKANIWMSLEKWGRAEQSLKFVAQMLMSNEQNGMGQSSSELFPMQTDFYRLSNARLMVQKQQYSQAQKALEPIIEEAQGGVMRLSAYFMMSVIHVATRKPAKAKKSWQQGMLFASKEKIQIDISSLLPKFNNSLLGEQPFSIDSIKADDKAQNPLVNVASSLSAREKEVLALIADGFSNQEIADQLFISLHTVKTHARKINAKLGAKSRTQAIVKARELTII</sequence>
<evidence type="ECO:0000313" key="6">
    <source>
        <dbReference type="EMBL" id="OUS37681.1"/>
    </source>
</evidence>
<reference evidence="7" key="1">
    <citation type="journal article" date="2017" name="Proc. Natl. Acad. Sci. U.S.A.">
        <title>Simulation of Deepwater Horizon oil plume reveals substrate specialization within a complex community of hydrocarbon degraders.</title>
        <authorList>
            <person name="Hu P."/>
            <person name="Dubinsky E.A."/>
            <person name="Probst A.J."/>
            <person name="Wang J."/>
            <person name="Sieber C.M.K."/>
            <person name="Tom L.M."/>
            <person name="Gardinali P."/>
            <person name="Banfield J.F."/>
            <person name="Atlas R.M."/>
            <person name="Andersen G.L."/>
        </authorList>
    </citation>
    <scope>NUCLEOTIDE SEQUENCE [LARGE SCALE GENOMIC DNA]</scope>
</reference>
<dbReference type="InterPro" id="IPR041617">
    <property type="entry name" value="TPR_MalT"/>
</dbReference>
<evidence type="ECO:0000256" key="4">
    <source>
        <dbReference type="ARBA" id="ARBA00023163"/>
    </source>
</evidence>
<dbReference type="InterPro" id="IPR016032">
    <property type="entry name" value="Sig_transdc_resp-reg_C-effctor"/>
</dbReference>